<proteinExistence type="predicted"/>
<name>A0A6J6Q600_9ZZZZ</name>
<evidence type="ECO:0000313" key="1">
    <source>
        <dbReference type="EMBL" id="CAB4704803.1"/>
    </source>
</evidence>
<gene>
    <name evidence="1" type="ORF">UFOPK2593_00823</name>
    <name evidence="2" type="ORF">UFOPK4234_01097</name>
</gene>
<reference evidence="1" key="1">
    <citation type="submission" date="2020-05" db="EMBL/GenBank/DDBJ databases">
        <authorList>
            <person name="Chiriac C."/>
            <person name="Salcher M."/>
            <person name="Ghai R."/>
            <person name="Kavagutti S V."/>
        </authorList>
    </citation>
    <scope>NUCLEOTIDE SEQUENCE</scope>
</reference>
<dbReference type="GO" id="GO:0008641">
    <property type="term" value="F:ubiquitin-like modifier activating enzyme activity"/>
    <property type="evidence" value="ECO:0007669"/>
    <property type="project" value="InterPro"/>
</dbReference>
<protein>
    <submittedName>
        <fullName evidence="1">Unannotated protein</fullName>
    </submittedName>
</protein>
<organism evidence="1">
    <name type="scientific">freshwater metagenome</name>
    <dbReference type="NCBI Taxonomy" id="449393"/>
    <lineage>
        <taxon>unclassified sequences</taxon>
        <taxon>metagenomes</taxon>
        <taxon>ecological metagenomes</taxon>
    </lineage>
</organism>
<dbReference type="EMBL" id="CAFBQA010000063">
    <property type="protein sequence ID" value="CAB5040311.1"/>
    <property type="molecule type" value="Genomic_DNA"/>
</dbReference>
<accession>A0A6J6Q600</accession>
<dbReference type="InterPro" id="IPR035985">
    <property type="entry name" value="Ubiquitin-activating_enz"/>
</dbReference>
<sequence length="315" mass="33759">MTHPRFASGTFYAPLRGGQYVGDGVRGTLITGEAAAAIPLINGRRDESEIALSLDLPIPTVTALLTRLNDLGYLAQVKPRTGVVAIYGSDRSAQLLALNLYLCGVEDLVLMDRRPVTLADSGGALLTPAEVGKPFSTAVTERIQEIVFLSRSTLHPAPSVQDAELFVSTQAFPPEVEAEAMRTGRPHLVSATLGSAITLGPLVLPGRTGCLRCQRLRIRDNDAHADSIERGLYLARVSELAPLPLAQLAASLHSLAIQEFFRVGTSTHPLANTVLTIASTLDVSSRSFTPHPRCGCTWNQHTGNQNTGNQHTDQK</sequence>
<dbReference type="Gene3D" id="3.40.50.720">
    <property type="entry name" value="NAD(P)-binding Rossmann-like Domain"/>
    <property type="match status" value="1"/>
</dbReference>
<dbReference type="NCBIfam" id="TIGR03882">
    <property type="entry name" value="cyclo_dehyd_2"/>
    <property type="match status" value="1"/>
</dbReference>
<evidence type="ECO:0000313" key="2">
    <source>
        <dbReference type="EMBL" id="CAB5040311.1"/>
    </source>
</evidence>
<dbReference type="EMBL" id="CAEZXW010000045">
    <property type="protein sequence ID" value="CAB4704803.1"/>
    <property type="molecule type" value="Genomic_DNA"/>
</dbReference>
<dbReference type="AlphaFoldDB" id="A0A6J6Q600"/>
<dbReference type="SUPFAM" id="SSF69572">
    <property type="entry name" value="Activating enzymes of the ubiquitin-like proteins"/>
    <property type="match status" value="1"/>
</dbReference>
<dbReference type="InterPro" id="IPR022291">
    <property type="entry name" value="Bacteriocin_synth_cyclodeHase"/>
</dbReference>